<keyword evidence="7" id="KW-1185">Reference proteome</keyword>
<sequence>MGPEMTEFSASGDPKRSLELLWGLQEPPSKGPKARFTVEEITRVAIKLADTAGLAALSMRKVAEELGAGTMSLYTYVPGKAELLDLMVDAVVGETARPAEVPGGWRGRLEQIARENAAVYRRHPWLLQVATSRPPMGPNVIAKYDYELRALEGTGLTDIEMDQVLTLVLGFVHSAMRGVVEAEQAARRSGQSDVQWWQSYAPLLEKIFDPERFPVAARVGSASGEAYQAPTDPHAFEFGLARILDGVEALIASRS</sequence>
<organism evidence="6 7">
    <name type="scientific">Amycolatopsis tucumanensis</name>
    <dbReference type="NCBI Taxonomy" id="401106"/>
    <lineage>
        <taxon>Bacteria</taxon>
        <taxon>Bacillati</taxon>
        <taxon>Actinomycetota</taxon>
        <taxon>Actinomycetes</taxon>
        <taxon>Pseudonocardiales</taxon>
        <taxon>Pseudonocardiaceae</taxon>
        <taxon>Amycolatopsis</taxon>
    </lineage>
</organism>
<dbReference type="Gene3D" id="1.10.357.10">
    <property type="entry name" value="Tetracycline Repressor, domain 2"/>
    <property type="match status" value="1"/>
</dbReference>
<reference evidence="7" key="1">
    <citation type="journal article" date="2019" name="Int. J. Syst. Evol. Microbiol.">
        <title>The Global Catalogue of Microorganisms (GCM) 10K type strain sequencing project: providing services to taxonomists for standard genome sequencing and annotation.</title>
        <authorList>
            <consortium name="The Broad Institute Genomics Platform"/>
            <consortium name="The Broad Institute Genome Sequencing Center for Infectious Disease"/>
            <person name="Wu L."/>
            <person name="Ma J."/>
        </authorList>
    </citation>
    <scope>NUCLEOTIDE SEQUENCE [LARGE SCALE GENOMIC DNA]</scope>
    <source>
        <strain evidence="7">JCM 17017</strain>
    </source>
</reference>
<feature type="domain" description="HTH tetR-type" evidence="5">
    <location>
        <begin position="35"/>
        <end position="95"/>
    </location>
</feature>
<dbReference type="Proteomes" id="UP001501624">
    <property type="component" value="Unassembled WGS sequence"/>
</dbReference>
<keyword evidence="3" id="KW-0804">Transcription</keyword>
<dbReference type="Pfam" id="PF02909">
    <property type="entry name" value="TetR_C_1"/>
    <property type="match status" value="1"/>
</dbReference>
<name>A0ABP7HLP1_9PSEU</name>
<protein>
    <submittedName>
        <fullName evidence="6">TetR/AcrR family transcriptional regulator</fullName>
    </submittedName>
</protein>
<feature type="DNA-binding region" description="H-T-H motif" evidence="4">
    <location>
        <begin position="58"/>
        <end position="77"/>
    </location>
</feature>
<dbReference type="InterPro" id="IPR036271">
    <property type="entry name" value="Tet_transcr_reg_TetR-rel_C_sf"/>
</dbReference>
<keyword evidence="2 4" id="KW-0238">DNA-binding</keyword>
<dbReference type="InterPro" id="IPR004111">
    <property type="entry name" value="Repressor_TetR_C"/>
</dbReference>
<evidence type="ECO:0000256" key="4">
    <source>
        <dbReference type="PROSITE-ProRule" id="PRU00335"/>
    </source>
</evidence>
<gene>
    <name evidence="6" type="ORF">GCM10022380_15110</name>
</gene>
<dbReference type="InterPro" id="IPR001647">
    <property type="entry name" value="HTH_TetR"/>
</dbReference>
<dbReference type="PROSITE" id="PS50977">
    <property type="entry name" value="HTH_TETR_2"/>
    <property type="match status" value="1"/>
</dbReference>
<proteinExistence type="predicted"/>
<evidence type="ECO:0000313" key="7">
    <source>
        <dbReference type="Proteomes" id="UP001501624"/>
    </source>
</evidence>
<dbReference type="SUPFAM" id="SSF48498">
    <property type="entry name" value="Tetracyclin repressor-like, C-terminal domain"/>
    <property type="match status" value="1"/>
</dbReference>
<dbReference type="PANTHER" id="PTHR30055">
    <property type="entry name" value="HTH-TYPE TRANSCRIPTIONAL REGULATOR RUTR"/>
    <property type="match status" value="1"/>
</dbReference>
<evidence type="ECO:0000313" key="6">
    <source>
        <dbReference type="EMBL" id="GAA3798844.1"/>
    </source>
</evidence>
<evidence type="ECO:0000256" key="1">
    <source>
        <dbReference type="ARBA" id="ARBA00023015"/>
    </source>
</evidence>
<dbReference type="InterPro" id="IPR009057">
    <property type="entry name" value="Homeodomain-like_sf"/>
</dbReference>
<dbReference type="Gene3D" id="1.10.10.60">
    <property type="entry name" value="Homeodomain-like"/>
    <property type="match status" value="1"/>
</dbReference>
<comment type="caution">
    <text evidence="6">The sequence shown here is derived from an EMBL/GenBank/DDBJ whole genome shotgun (WGS) entry which is preliminary data.</text>
</comment>
<dbReference type="Pfam" id="PF00440">
    <property type="entry name" value="TetR_N"/>
    <property type="match status" value="1"/>
</dbReference>
<dbReference type="SUPFAM" id="SSF46689">
    <property type="entry name" value="Homeodomain-like"/>
    <property type="match status" value="1"/>
</dbReference>
<keyword evidence="1" id="KW-0805">Transcription regulation</keyword>
<accession>A0ABP7HLP1</accession>
<dbReference type="EMBL" id="BAABCM010000001">
    <property type="protein sequence ID" value="GAA3798844.1"/>
    <property type="molecule type" value="Genomic_DNA"/>
</dbReference>
<dbReference type="InterPro" id="IPR050109">
    <property type="entry name" value="HTH-type_TetR-like_transc_reg"/>
</dbReference>
<evidence type="ECO:0000256" key="3">
    <source>
        <dbReference type="ARBA" id="ARBA00023163"/>
    </source>
</evidence>
<evidence type="ECO:0000259" key="5">
    <source>
        <dbReference type="PROSITE" id="PS50977"/>
    </source>
</evidence>
<evidence type="ECO:0000256" key="2">
    <source>
        <dbReference type="ARBA" id="ARBA00023125"/>
    </source>
</evidence>
<dbReference type="PANTHER" id="PTHR30055:SF151">
    <property type="entry name" value="TRANSCRIPTIONAL REGULATORY PROTEIN"/>
    <property type="match status" value="1"/>
</dbReference>